<dbReference type="EMBL" id="CP019914">
    <property type="protein sequence ID" value="ASJ20595.1"/>
    <property type="molecule type" value="Genomic_DNA"/>
</dbReference>
<sequence>MTEIRDFINKFSGQEEAKKKAEEEVTQLVTLANLKLDTLENKLKDLFKNKQLDGQIQIIADHMGDFSREYRVNYQDGNISKAVNDLVEQILFIGDKSSKDIISKCITNTLTDMFTSIAVTEEEKRLFVIMLEGTALVRYDFYVWRSAECDKSIFKYATGIAAITYARSVIDHTRVSKDELNDAIYKFLGGNVPLDDVIKYKKELINY</sequence>
<name>A0AAC9XJH9_9SPIR</name>
<dbReference type="AlphaFoldDB" id="A0AAC9XJH9"/>
<organism evidence="2 3">
    <name type="scientific">Brachyspira hampsonii</name>
    <dbReference type="NCBI Taxonomy" id="1287055"/>
    <lineage>
        <taxon>Bacteria</taxon>
        <taxon>Pseudomonadati</taxon>
        <taxon>Spirochaetota</taxon>
        <taxon>Spirochaetia</taxon>
        <taxon>Brachyspirales</taxon>
        <taxon>Brachyspiraceae</taxon>
        <taxon>Brachyspira</taxon>
    </lineage>
</organism>
<accession>A0AAC9XJH9</accession>
<evidence type="ECO:0000256" key="1">
    <source>
        <dbReference type="SAM" id="Coils"/>
    </source>
</evidence>
<evidence type="ECO:0000313" key="2">
    <source>
        <dbReference type="EMBL" id="ASJ20595.1"/>
    </source>
</evidence>
<proteinExistence type="predicted"/>
<protein>
    <submittedName>
        <fullName evidence="2">Uncharacterized protein</fullName>
    </submittedName>
</protein>
<evidence type="ECO:0000313" key="3">
    <source>
        <dbReference type="Proteomes" id="UP000264880"/>
    </source>
</evidence>
<dbReference type="KEGG" id="bhp:BHAMNSH16_02565"/>
<keyword evidence="3" id="KW-1185">Reference proteome</keyword>
<gene>
    <name evidence="2" type="ORF">BHAMNSH16_02565</name>
</gene>
<dbReference type="RefSeq" id="WP_008728712.1">
    <property type="nucleotide sequence ID" value="NZ_CP019914.1"/>
</dbReference>
<keyword evidence="1" id="KW-0175">Coiled coil</keyword>
<feature type="coiled-coil region" evidence="1">
    <location>
        <begin position="4"/>
        <end position="49"/>
    </location>
</feature>
<reference evidence="2 3" key="1">
    <citation type="submission" date="2017-02" db="EMBL/GenBank/DDBJ databases">
        <title>Complete genome sequence of Brachyspira hampsonii genomovar I strain NSH-16 (ATCC BAA-2463).</title>
        <authorList>
            <person name="Mirajkar N.S."/>
            <person name="Gebhart C.J."/>
        </authorList>
    </citation>
    <scope>NUCLEOTIDE SEQUENCE [LARGE SCALE GENOMIC DNA]</scope>
    <source>
        <strain evidence="2 3">NSH-16</strain>
    </source>
</reference>
<dbReference type="Proteomes" id="UP000264880">
    <property type="component" value="Chromosome"/>
</dbReference>